<reference evidence="3" key="2">
    <citation type="journal article" date="2011" name="Proc. Natl. Acad. Sci. U.S.A.">
        <title>Obligate biotrophy features unraveled by the genomic analysis of rust fungi.</title>
        <authorList>
            <person name="Duplessis S."/>
            <person name="Cuomo C.A."/>
            <person name="Lin Y.-C."/>
            <person name="Aerts A."/>
            <person name="Tisserant E."/>
            <person name="Veneault-Fourrey C."/>
            <person name="Joly D.L."/>
            <person name="Hacquard S."/>
            <person name="Amselem J."/>
            <person name="Cantarel B.L."/>
            <person name="Chiu R."/>
            <person name="Coutinho P.M."/>
            <person name="Feau N."/>
            <person name="Field M."/>
            <person name="Frey P."/>
            <person name="Gelhaye E."/>
            <person name="Goldberg J."/>
            <person name="Grabherr M.G."/>
            <person name="Kodira C.D."/>
            <person name="Kohler A."/>
            <person name="Kuees U."/>
            <person name="Lindquist E.A."/>
            <person name="Lucas S.M."/>
            <person name="Mago R."/>
            <person name="Mauceli E."/>
            <person name="Morin E."/>
            <person name="Murat C."/>
            <person name="Pangilinan J.L."/>
            <person name="Park R."/>
            <person name="Pearson M."/>
            <person name="Quesneville H."/>
            <person name="Rouhier N."/>
            <person name="Sakthikumar S."/>
            <person name="Salamov A.A."/>
            <person name="Schmutz J."/>
            <person name="Selles B."/>
            <person name="Shapiro H."/>
            <person name="Tanguay P."/>
            <person name="Tuskan G.A."/>
            <person name="Henrissat B."/>
            <person name="Van de Peer Y."/>
            <person name="Rouze P."/>
            <person name="Ellis J.G."/>
            <person name="Dodds P.N."/>
            <person name="Schein J.E."/>
            <person name="Zhong S."/>
            <person name="Hamelin R.C."/>
            <person name="Grigoriev I.V."/>
            <person name="Szabo L.J."/>
            <person name="Martin F."/>
        </authorList>
    </citation>
    <scope>NUCLEOTIDE SEQUENCE [LARGE SCALE GENOMIC DNA]</scope>
    <source>
        <strain evidence="3">CRL 75-36-700-3 / race SCCL</strain>
    </source>
</reference>
<evidence type="ECO:0000313" key="3">
    <source>
        <dbReference type="Proteomes" id="UP000008783"/>
    </source>
</evidence>
<accession>E3JQA6</accession>
<keyword evidence="1" id="KW-0732">Signal</keyword>
<dbReference type="KEGG" id="pgr:PGTG_00240"/>
<dbReference type="HOGENOM" id="CLU_2265012_0_0_1"/>
<dbReference type="InParanoid" id="E3JQA6"/>
<proteinExistence type="predicted"/>
<evidence type="ECO:0000313" key="2">
    <source>
        <dbReference type="EMBL" id="EFP74284.1"/>
    </source>
</evidence>
<dbReference type="GeneID" id="10528017"/>
<dbReference type="VEuPathDB" id="FungiDB:PGTG_00240"/>
<evidence type="ECO:0000256" key="1">
    <source>
        <dbReference type="SAM" id="SignalP"/>
    </source>
</evidence>
<feature type="chain" id="PRO_5003172872" evidence="1">
    <location>
        <begin position="25"/>
        <end position="103"/>
    </location>
</feature>
<dbReference type="Proteomes" id="UP000008783">
    <property type="component" value="Unassembled WGS sequence"/>
</dbReference>
<feature type="signal peptide" evidence="1">
    <location>
        <begin position="1"/>
        <end position="24"/>
    </location>
</feature>
<name>E3JQA6_PUCGT</name>
<gene>
    <name evidence="2" type="ORF">PGTG_00240</name>
</gene>
<dbReference type="OrthoDB" id="10268457at2759"/>
<sequence length="103" mass="11346">MSRFLRLIASVLVMASLGVTGGNSQTSYFGCKRDVDGVCSKILPSGLETRLVWAIRLHRKKRDYACYDGFYPQCCMQGKYQDIDKGPMTIPSGPVPYCDAGGQ</sequence>
<protein>
    <submittedName>
        <fullName evidence="2">Uncharacterized protein</fullName>
    </submittedName>
</protein>
<reference key="1">
    <citation type="submission" date="2007-01" db="EMBL/GenBank/DDBJ databases">
        <title>The Genome Sequence of Puccinia graminis f. sp. tritici Strain CRL 75-36-700-3.</title>
        <authorList>
            <consortium name="The Broad Institute Genome Sequencing Platform"/>
            <person name="Birren B."/>
            <person name="Lander E."/>
            <person name="Galagan J."/>
            <person name="Nusbaum C."/>
            <person name="Devon K."/>
            <person name="Cuomo C."/>
            <person name="Jaffe D."/>
            <person name="Butler J."/>
            <person name="Alvarez P."/>
            <person name="Gnerre S."/>
            <person name="Grabherr M."/>
            <person name="Mauceli E."/>
            <person name="Brockman W."/>
            <person name="Young S."/>
            <person name="LaButti K."/>
            <person name="Sykes S."/>
            <person name="DeCaprio D."/>
            <person name="Crawford M."/>
            <person name="Koehrsen M."/>
            <person name="Engels R."/>
            <person name="Montgomery P."/>
            <person name="Pearson M."/>
            <person name="Howarth C."/>
            <person name="Larson L."/>
            <person name="White J."/>
            <person name="Zeng Q."/>
            <person name="Kodira C."/>
            <person name="Yandava C."/>
            <person name="Alvarado L."/>
            <person name="O'Leary S."/>
            <person name="Szabo L."/>
            <person name="Dean R."/>
            <person name="Schein J."/>
        </authorList>
    </citation>
    <scope>NUCLEOTIDE SEQUENCE</scope>
    <source>
        <strain>CRL 75-36-700-3</strain>
    </source>
</reference>
<dbReference type="EMBL" id="DS178262">
    <property type="protein sequence ID" value="EFP74284.1"/>
    <property type="molecule type" value="Genomic_DNA"/>
</dbReference>
<keyword evidence="3" id="KW-1185">Reference proteome</keyword>
<dbReference type="RefSeq" id="XP_003307290.1">
    <property type="nucleotide sequence ID" value="XM_003307242.2"/>
</dbReference>
<dbReference type="AlphaFoldDB" id="E3JQA6"/>
<organism evidence="2 3">
    <name type="scientific">Puccinia graminis f. sp. tritici (strain CRL 75-36-700-3 / race SCCL)</name>
    <name type="common">Black stem rust fungus</name>
    <dbReference type="NCBI Taxonomy" id="418459"/>
    <lineage>
        <taxon>Eukaryota</taxon>
        <taxon>Fungi</taxon>
        <taxon>Dikarya</taxon>
        <taxon>Basidiomycota</taxon>
        <taxon>Pucciniomycotina</taxon>
        <taxon>Pucciniomycetes</taxon>
        <taxon>Pucciniales</taxon>
        <taxon>Pucciniaceae</taxon>
        <taxon>Puccinia</taxon>
    </lineage>
</organism>